<proteinExistence type="predicted"/>
<name>A0ABN8MJ44_9CNID</name>
<reference evidence="2 3" key="1">
    <citation type="submission" date="2022-05" db="EMBL/GenBank/DDBJ databases">
        <authorList>
            <consortium name="Genoscope - CEA"/>
            <person name="William W."/>
        </authorList>
    </citation>
    <scope>NUCLEOTIDE SEQUENCE [LARGE SCALE GENOMIC DNA]</scope>
</reference>
<protein>
    <submittedName>
        <fullName evidence="2">Uncharacterized protein</fullName>
    </submittedName>
</protein>
<dbReference type="Proteomes" id="UP001159427">
    <property type="component" value="Unassembled WGS sequence"/>
</dbReference>
<dbReference type="EMBL" id="CALNXI010000528">
    <property type="protein sequence ID" value="CAH3028688.1"/>
    <property type="molecule type" value="Genomic_DNA"/>
</dbReference>
<comment type="caution">
    <text evidence="2">The sequence shown here is derived from an EMBL/GenBank/DDBJ whole genome shotgun (WGS) entry which is preliminary data.</text>
</comment>
<dbReference type="Gene3D" id="3.30.70.1820">
    <property type="entry name" value="L1 transposable element, RRM domain"/>
    <property type="match status" value="1"/>
</dbReference>
<evidence type="ECO:0000313" key="2">
    <source>
        <dbReference type="EMBL" id="CAH3028688.1"/>
    </source>
</evidence>
<evidence type="ECO:0000256" key="1">
    <source>
        <dbReference type="SAM" id="MobiDB-lite"/>
    </source>
</evidence>
<accession>A0ABN8MJ44</accession>
<keyword evidence="3" id="KW-1185">Reference proteome</keyword>
<sequence>MPEVGTDFVIERAHGVGRPRSDSKPRKIVARFLNYKDLEAVFKAKKKLHGTNMFVNEDYSDRVIKKRRELMPKLKEARRKNQRAFLRFDKLDIYDNPVNYGSKNGDRVSGESSNAD</sequence>
<feature type="region of interest" description="Disordered" evidence="1">
    <location>
        <begin position="97"/>
        <end position="116"/>
    </location>
</feature>
<gene>
    <name evidence="2" type="ORF">PEVE_00034648</name>
</gene>
<organism evidence="2 3">
    <name type="scientific">Porites evermanni</name>
    <dbReference type="NCBI Taxonomy" id="104178"/>
    <lineage>
        <taxon>Eukaryota</taxon>
        <taxon>Metazoa</taxon>
        <taxon>Cnidaria</taxon>
        <taxon>Anthozoa</taxon>
        <taxon>Hexacorallia</taxon>
        <taxon>Scleractinia</taxon>
        <taxon>Fungiina</taxon>
        <taxon>Poritidae</taxon>
        <taxon>Porites</taxon>
    </lineage>
</organism>
<evidence type="ECO:0000313" key="3">
    <source>
        <dbReference type="Proteomes" id="UP001159427"/>
    </source>
</evidence>